<dbReference type="RefSeq" id="WP_140031274.1">
    <property type="nucleotide sequence ID" value="NZ_CP137845.1"/>
</dbReference>
<gene>
    <name evidence="2" type="ORF">R9B83_00145</name>
</gene>
<dbReference type="EMBL" id="CP137845">
    <property type="protein sequence ID" value="WPB53977.1"/>
    <property type="molecule type" value="Genomic_DNA"/>
</dbReference>
<evidence type="ECO:0000313" key="3">
    <source>
        <dbReference type="Proteomes" id="UP001303601"/>
    </source>
</evidence>
<dbReference type="Proteomes" id="UP001303601">
    <property type="component" value="Chromosome"/>
</dbReference>
<proteinExistence type="predicted"/>
<keyword evidence="3" id="KW-1185">Reference proteome</keyword>
<keyword evidence="1" id="KW-0812">Transmembrane</keyword>
<name>A0ABZ0PAB4_9BACT</name>
<organism evidence="2 3">
    <name type="scientific">Metamycoplasma equirhinis</name>
    <dbReference type="NCBI Taxonomy" id="92402"/>
    <lineage>
        <taxon>Bacteria</taxon>
        <taxon>Bacillati</taxon>
        <taxon>Mycoplasmatota</taxon>
        <taxon>Mycoplasmoidales</taxon>
        <taxon>Metamycoplasmataceae</taxon>
        <taxon>Metamycoplasma</taxon>
    </lineage>
</organism>
<evidence type="ECO:0000256" key="1">
    <source>
        <dbReference type="SAM" id="Phobius"/>
    </source>
</evidence>
<reference evidence="2" key="1">
    <citation type="submission" date="2023-11" db="EMBL/GenBank/DDBJ databases">
        <title>Completed genome sequence of Mycoplasma equirhinis type strain M432/72.</title>
        <authorList>
            <person name="Spergser J."/>
        </authorList>
    </citation>
    <scope>NUCLEOTIDE SEQUENCE [LARGE SCALE GENOMIC DNA]</scope>
    <source>
        <strain evidence="2">M432/72</strain>
    </source>
</reference>
<dbReference type="GeneID" id="94493274"/>
<evidence type="ECO:0000313" key="2">
    <source>
        <dbReference type="EMBL" id="WPB53977.1"/>
    </source>
</evidence>
<keyword evidence="1" id="KW-0472">Membrane</keyword>
<accession>A0ABZ0PAB4</accession>
<protein>
    <submittedName>
        <fullName evidence="2">Uncharacterized protein</fullName>
    </submittedName>
</protein>
<feature type="transmembrane region" description="Helical" evidence="1">
    <location>
        <begin position="6"/>
        <end position="30"/>
    </location>
</feature>
<sequence length="519" mass="61959">MFNLATISAFLLISVMAVFIAITLIINVWVKSKNTAHKNSAMFFSFTLDFQKNRIKINNDNEVYTPNPWFVAKTLLATKQWVSVNDFFHFFSEHDRSQIMQLIQDQKITKYECSITNKKRKNSLTTITFDFGFYDKKQVLGNVTWKITNAKENKVFKAINYNLEYLFDKNSKYETIVFILNTKNIYDITNFINIFKERCAKKNIYEIHLFLKWDKLFFVFPKDKFTHDKIKSSTKQIIDWARIYIKSYSKIIRLNEMLIQKIGEDNFEKFFDYIKLQYKTDDNILINNIFSNLFDSENYKKYINAFSNIEKIIRKKQNLEVKDLLIHKMRSKPKIKKEIILPKLFKNLDVENDRILESLDIHRNFYTSIYENLEAVDLTDKFILCKDFIFNTIKPENVIAAQKAFPSYVQFIEYTSYKSTNKLFETYNKLKQKTKKFALGLKIDQINDNVINIIGDWLKYIWIDETLVNNINNPSYSLLINIILIKAKENKIKIILENFNYKLYKKTLDQKITNIMYTE</sequence>
<dbReference type="NCBIfam" id="NF045955">
    <property type="entry name" value="MHO_4530_fam"/>
    <property type="match status" value="1"/>
</dbReference>
<keyword evidence="1" id="KW-1133">Transmembrane helix</keyword>